<comment type="similarity">
    <text evidence="1">Belongs to the glycosyltransferase group 1 family. Glycosyltransferase 4 subfamily.</text>
</comment>
<evidence type="ECO:0000256" key="3">
    <source>
        <dbReference type="ARBA" id="ARBA00022679"/>
    </source>
</evidence>
<dbReference type="PANTHER" id="PTHR12526">
    <property type="entry name" value="GLYCOSYLTRANSFERASE"/>
    <property type="match status" value="1"/>
</dbReference>
<keyword evidence="2" id="KW-0328">Glycosyltransferase</keyword>
<dbReference type="CAZy" id="GT4">
    <property type="family name" value="Glycosyltransferase Family 4"/>
</dbReference>
<dbReference type="OrthoDB" id="529131at2"/>
<dbReference type="AlphaFoldDB" id="A9HRD2"/>
<name>A9HRD2_GLUDA</name>
<accession>A9HRD2</accession>
<evidence type="ECO:0000259" key="4">
    <source>
        <dbReference type="Pfam" id="PF00534"/>
    </source>
</evidence>
<feature type="domain" description="Glycosyltransferase subfamily 4-like N-terminal" evidence="5">
    <location>
        <begin position="13"/>
        <end position="160"/>
    </location>
</feature>
<sequence>MRIAYVINSLEGGGAAFPVPDITRVMRGAGHDVALFALTRRDGRALPALQAASLPVQVRPGGEKDHLAALRWLDRCIGAYRPDLIWTSLTRATVLGQVVGLARRVPVVSWQHNAGLSRANIRLLRALRGLSRIWVADSRCVMDFMRDRLAIPADRAALWPIFRADPACPVARPWQPGETVRIGSLGRLHWAKGYDVLCHALAILKTDGSLPPFSISIAGEGAGRPQLEALIRDLRLTTLRLDGFCTDVSGFLAAQHAYVQPSRREGLCIAVHQAMQAGLPPLASSVGEISHTVTDGISGRLVPPGDAPALAAALAHMLRRPEALAGMGQAARAHVLDRFAPARFDAAGRAILERVLPPANAGTGP</sequence>
<reference evidence="6 7" key="1">
    <citation type="journal article" date="2009" name="BMC Genomics">
        <title>Complete genome sequence of the sugarcane nitrogen-fixing endophyte Gluconacetobacter diazotrophicus Pal5.</title>
        <authorList>
            <person name="Bertalan M."/>
            <person name="Albano R."/>
            <person name="Padua V."/>
            <person name="Rouws L."/>
            <person name="Rojas C."/>
            <person name="Hemerly A."/>
            <person name="Teixeira K."/>
            <person name="Schwab S."/>
            <person name="Araujo J."/>
            <person name="Oliveira A."/>
            <person name="Franca L."/>
            <person name="Magalhaes V."/>
            <person name="Alqueres S."/>
            <person name="Cardoso A."/>
            <person name="Almeida W."/>
            <person name="Loureiro M.M."/>
            <person name="Nogueira E."/>
            <person name="Cidade D."/>
            <person name="Oliveira D."/>
            <person name="Simao T."/>
            <person name="Macedo J."/>
            <person name="Valadao A."/>
            <person name="Dreschsel M."/>
            <person name="Freitas F."/>
            <person name="Vidal M."/>
            <person name="Guedes H."/>
            <person name="Rodrigues E."/>
            <person name="Meneses C."/>
            <person name="Brioso P."/>
            <person name="Pozzer L."/>
            <person name="Figueiredo D."/>
            <person name="Montano H."/>
            <person name="Junior J."/>
            <person name="Filho G."/>
            <person name="Flores V."/>
            <person name="Ferreira B."/>
            <person name="Branco A."/>
            <person name="Gonzalez P."/>
            <person name="Guillobel H."/>
            <person name="Lemos M."/>
            <person name="Seibel L."/>
            <person name="Macedo J."/>
            <person name="Alves-Ferreira M."/>
            <person name="Sachetto-Martins G."/>
            <person name="Coelho A."/>
            <person name="Santos E."/>
            <person name="Amaral G."/>
            <person name="Neves A."/>
            <person name="Pacheco A.B."/>
            <person name="Carvalho D."/>
            <person name="Lery L."/>
            <person name="Bisch P."/>
            <person name="Rossle S.C."/>
            <person name="Urmenyi T."/>
            <person name="Kruger W.V."/>
            <person name="Martins O."/>
            <person name="Baldani J.I."/>
            <person name="Ferreira P.C."/>
        </authorList>
    </citation>
    <scope>NUCLEOTIDE SEQUENCE [LARGE SCALE GENOMIC DNA]</scope>
    <source>
        <strain evidence="7">ATCC 49037 / DSM 5601 / CCUG 37298 / CIP 103539 / LMG 7603 / PAl5</strain>
    </source>
</reference>
<evidence type="ECO:0000313" key="6">
    <source>
        <dbReference type="EMBL" id="CAP56879.1"/>
    </source>
</evidence>
<dbReference type="KEGG" id="gdi:GDI2936"/>
<dbReference type="InterPro" id="IPR028098">
    <property type="entry name" value="Glyco_trans_4-like_N"/>
</dbReference>
<dbReference type="Pfam" id="PF13439">
    <property type="entry name" value="Glyco_transf_4"/>
    <property type="match status" value="1"/>
</dbReference>
<gene>
    <name evidence="6" type="ordered locus">GDI2936</name>
</gene>
<dbReference type="SUPFAM" id="SSF53756">
    <property type="entry name" value="UDP-Glycosyltransferase/glycogen phosphorylase"/>
    <property type="match status" value="1"/>
</dbReference>
<keyword evidence="7" id="KW-1185">Reference proteome</keyword>
<dbReference type="InterPro" id="IPR001296">
    <property type="entry name" value="Glyco_trans_1"/>
</dbReference>
<dbReference type="Pfam" id="PF00534">
    <property type="entry name" value="Glycos_transf_1"/>
    <property type="match status" value="1"/>
</dbReference>
<dbReference type="RefSeq" id="WP_012227157.1">
    <property type="nucleotide sequence ID" value="NC_010125.1"/>
</dbReference>
<evidence type="ECO:0000259" key="5">
    <source>
        <dbReference type="Pfam" id="PF13439"/>
    </source>
</evidence>
<evidence type="ECO:0000256" key="2">
    <source>
        <dbReference type="ARBA" id="ARBA00022676"/>
    </source>
</evidence>
<proteinExistence type="inferred from homology"/>
<dbReference type="Gene3D" id="3.40.50.2000">
    <property type="entry name" value="Glycogen Phosphorylase B"/>
    <property type="match status" value="2"/>
</dbReference>
<feature type="domain" description="Glycosyl transferase family 1" evidence="4">
    <location>
        <begin position="180"/>
        <end position="333"/>
    </location>
</feature>
<dbReference type="EMBL" id="AM889285">
    <property type="protein sequence ID" value="CAP56879.1"/>
    <property type="molecule type" value="Genomic_DNA"/>
</dbReference>
<dbReference type="Proteomes" id="UP000001176">
    <property type="component" value="Chromosome"/>
</dbReference>
<organism evidence="6 7">
    <name type="scientific">Gluconacetobacter diazotrophicus (strain ATCC 49037 / DSM 5601 / CCUG 37298 / CIP 103539 / LMG 7603 / PAl5)</name>
    <dbReference type="NCBI Taxonomy" id="272568"/>
    <lineage>
        <taxon>Bacteria</taxon>
        <taxon>Pseudomonadati</taxon>
        <taxon>Pseudomonadota</taxon>
        <taxon>Alphaproteobacteria</taxon>
        <taxon>Acetobacterales</taxon>
        <taxon>Acetobacteraceae</taxon>
        <taxon>Gluconacetobacter</taxon>
    </lineage>
</organism>
<dbReference type="PANTHER" id="PTHR12526:SF640">
    <property type="entry name" value="COLANIC ACID BIOSYNTHESIS GLYCOSYLTRANSFERASE WCAL-RELATED"/>
    <property type="match status" value="1"/>
</dbReference>
<protein>
    <submittedName>
        <fullName evidence="6">Putative glycosyl transferase</fullName>
    </submittedName>
</protein>
<keyword evidence="3 6" id="KW-0808">Transferase</keyword>
<dbReference type="GO" id="GO:0016757">
    <property type="term" value="F:glycosyltransferase activity"/>
    <property type="evidence" value="ECO:0007669"/>
    <property type="project" value="UniProtKB-KW"/>
</dbReference>
<evidence type="ECO:0000256" key="1">
    <source>
        <dbReference type="ARBA" id="ARBA00009481"/>
    </source>
</evidence>
<evidence type="ECO:0000313" key="7">
    <source>
        <dbReference type="Proteomes" id="UP000001176"/>
    </source>
</evidence>